<comment type="caution">
    <text evidence="1">The sequence shown here is derived from an EMBL/GenBank/DDBJ whole genome shotgun (WGS) entry which is preliminary data.</text>
</comment>
<dbReference type="AlphaFoldDB" id="A0A7J9GTJ2"/>
<keyword evidence="2" id="KW-1185">Reference proteome</keyword>
<dbReference type="Proteomes" id="UP000593560">
    <property type="component" value="Unassembled WGS sequence"/>
</dbReference>
<proteinExistence type="predicted"/>
<dbReference type="EMBL" id="JABFAD010000006">
    <property type="protein sequence ID" value="MBA0800095.1"/>
    <property type="molecule type" value="Genomic_DNA"/>
</dbReference>
<reference evidence="1 2" key="1">
    <citation type="journal article" date="2019" name="Genome Biol. Evol.">
        <title>Insights into the evolution of the New World diploid cottons (Gossypium, subgenus Houzingenia) based on genome sequencing.</title>
        <authorList>
            <person name="Grover C.E."/>
            <person name="Arick M.A. 2nd"/>
            <person name="Thrash A."/>
            <person name="Conover J.L."/>
            <person name="Sanders W.S."/>
            <person name="Peterson D.G."/>
            <person name="Frelichowski J.E."/>
            <person name="Scheffler J.A."/>
            <person name="Scheffler B.E."/>
            <person name="Wendel J.F."/>
        </authorList>
    </citation>
    <scope>NUCLEOTIDE SEQUENCE [LARGE SCALE GENOMIC DNA]</scope>
    <source>
        <strain evidence="1">0</strain>
        <tissue evidence="1">Leaf</tissue>
    </source>
</reference>
<sequence>MKATRFELRSLIVPQISICGNCASRIEYCRRY</sequence>
<gene>
    <name evidence="1" type="ORF">Gohar_010555</name>
</gene>
<accession>A0A7J9GTJ2</accession>
<organism evidence="1 2">
    <name type="scientific">Gossypium harknessii</name>
    <dbReference type="NCBI Taxonomy" id="34285"/>
    <lineage>
        <taxon>Eukaryota</taxon>
        <taxon>Viridiplantae</taxon>
        <taxon>Streptophyta</taxon>
        <taxon>Embryophyta</taxon>
        <taxon>Tracheophyta</taxon>
        <taxon>Spermatophyta</taxon>
        <taxon>Magnoliopsida</taxon>
        <taxon>eudicotyledons</taxon>
        <taxon>Gunneridae</taxon>
        <taxon>Pentapetalae</taxon>
        <taxon>rosids</taxon>
        <taxon>malvids</taxon>
        <taxon>Malvales</taxon>
        <taxon>Malvaceae</taxon>
        <taxon>Malvoideae</taxon>
        <taxon>Gossypium</taxon>
    </lineage>
</organism>
<protein>
    <submittedName>
        <fullName evidence="1">Uncharacterized protein</fullName>
    </submittedName>
</protein>
<evidence type="ECO:0000313" key="1">
    <source>
        <dbReference type="EMBL" id="MBA0800095.1"/>
    </source>
</evidence>
<evidence type="ECO:0000313" key="2">
    <source>
        <dbReference type="Proteomes" id="UP000593560"/>
    </source>
</evidence>
<name>A0A7J9GTJ2_9ROSI</name>